<dbReference type="InterPro" id="IPR019289">
    <property type="entry name" value="Phage_tail_E/E"/>
</dbReference>
<proteinExistence type="predicted"/>
<dbReference type="EMBL" id="FLUO01000001">
    <property type="protein sequence ID" value="SBV94102.1"/>
    <property type="molecule type" value="Genomic_DNA"/>
</dbReference>
<accession>A0A212J3R6</accession>
<evidence type="ECO:0000313" key="1">
    <source>
        <dbReference type="EMBL" id="SBV94102.1"/>
    </source>
</evidence>
<protein>
    <submittedName>
        <fullName evidence="1">Uncharacterized protein</fullName>
    </submittedName>
</protein>
<sequence>MTKITLSKPLPWGNEEISEIVLRRPTAGDLRGIKLTGIAEMDVNTVMVLLPRISVTPLAKSVLNELDPADVVEVCSALSVFFEASPNASPKTPSMPGA</sequence>
<reference evidence="1" key="1">
    <citation type="submission" date="2016-04" db="EMBL/GenBank/DDBJ databases">
        <authorList>
            <person name="Evans L.H."/>
            <person name="Alamgir A."/>
            <person name="Owens N."/>
            <person name="Weber N.D."/>
            <person name="Virtaneva K."/>
            <person name="Barbian K."/>
            <person name="Babar A."/>
            <person name="Rosenke K."/>
        </authorList>
    </citation>
    <scope>NUCLEOTIDE SEQUENCE</scope>
    <source>
        <strain evidence="1">86</strain>
    </source>
</reference>
<gene>
    <name evidence="1" type="ORF">KL86APRO_10469</name>
</gene>
<dbReference type="Pfam" id="PF10109">
    <property type="entry name" value="Phage_TAC_7"/>
    <property type="match status" value="1"/>
</dbReference>
<dbReference type="AlphaFoldDB" id="A0A212J3R6"/>
<name>A0A212J3R6_9PROT</name>
<organism evidence="1">
    <name type="scientific">uncultured Alphaproteobacteria bacterium</name>
    <dbReference type="NCBI Taxonomy" id="91750"/>
    <lineage>
        <taxon>Bacteria</taxon>
        <taxon>Pseudomonadati</taxon>
        <taxon>Pseudomonadota</taxon>
        <taxon>Alphaproteobacteria</taxon>
        <taxon>environmental samples</taxon>
    </lineage>
</organism>